<dbReference type="SMART" id="SM00895">
    <property type="entry name" value="FCD"/>
    <property type="match status" value="1"/>
</dbReference>
<dbReference type="PANTHER" id="PTHR43537">
    <property type="entry name" value="TRANSCRIPTIONAL REGULATOR, GNTR FAMILY"/>
    <property type="match status" value="1"/>
</dbReference>
<sequence>MAETVAERIARVVGEKIVTGELGPGTALRQDKIAEEFEASHVPTREALQLLRARGLAISEPRRGMRVAPLDTQSVQEIAEIRAALETLALRLAAPRMNAASYTKIEDALTAGDQAKNIAEWEQANRAFHKALAAPCKRPRLLTMLDDLQLANSRIIFCATRTAGWQPGSSQAHRKILNAMRQRDVNRAVALLDAHIRGLEQTAADERIPSTELAVRHSGT</sequence>
<dbReference type="InterPro" id="IPR036390">
    <property type="entry name" value="WH_DNA-bd_sf"/>
</dbReference>
<reference evidence="5 6" key="1">
    <citation type="submission" date="2020-08" db="EMBL/GenBank/DDBJ databases">
        <title>Genomic Encyclopedia of Type Strains, Phase IV (KMG-V): Genome sequencing to study the core and pangenomes of soil and plant-associated prokaryotes.</title>
        <authorList>
            <person name="Whitman W."/>
        </authorList>
    </citation>
    <scope>NUCLEOTIDE SEQUENCE [LARGE SCALE GENOMIC DNA]</scope>
    <source>
        <strain evidence="5 6">SEMIA 4060</strain>
    </source>
</reference>
<evidence type="ECO:0000259" key="4">
    <source>
        <dbReference type="PROSITE" id="PS50949"/>
    </source>
</evidence>
<dbReference type="Pfam" id="PF07729">
    <property type="entry name" value="FCD"/>
    <property type="match status" value="1"/>
</dbReference>
<proteinExistence type="predicted"/>
<dbReference type="SMART" id="SM00345">
    <property type="entry name" value="HTH_GNTR"/>
    <property type="match status" value="1"/>
</dbReference>
<name>A0A7X0MEI4_9HYPH</name>
<dbReference type="Proteomes" id="UP000565576">
    <property type="component" value="Unassembled WGS sequence"/>
</dbReference>
<dbReference type="Gene3D" id="1.20.120.530">
    <property type="entry name" value="GntR ligand-binding domain-like"/>
    <property type="match status" value="1"/>
</dbReference>
<gene>
    <name evidence="5" type="ORF">GGD46_003333</name>
</gene>
<accession>A0A7X0MEI4</accession>
<dbReference type="InterPro" id="IPR011711">
    <property type="entry name" value="GntR_C"/>
</dbReference>
<evidence type="ECO:0000256" key="1">
    <source>
        <dbReference type="ARBA" id="ARBA00023015"/>
    </source>
</evidence>
<dbReference type="Pfam" id="PF00392">
    <property type="entry name" value="GntR"/>
    <property type="match status" value="1"/>
</dbReference>
<dbReference type="SUPFAM" id="SSF46785">
    <property type="entry name" value="Winged helix' DNA-binding domain"/>
    <property type="match status" value="1"/>
</dbReference>
<dbReference type="SUPFAM" id="SSF48008">
    <property type="entry name" value="GntR ligand-binding domain-like"/>
    <property type="match status" value="1"/>
</dbReference>
<comment type="caution">
    <text evidence="5">The sequence shown here is derived from an EMBL/GenBank/DDBJ whole genome shotgun (WGS) entry which is preliminary data.</text>
</comment>
<dbReference type="AlphaFoldDB" id="A0A7X0MEI4"/>
<evidence type="ECO:0000313" key="6">
    <source>
        <dbReference type="Proteomes" id="UP000565576"/>
    </source>
</evidence>
<dbReference type="PROSITE" id="PS50949">
    <property type="entry name" value="HTH_GNTR"/>
    <property type="match status" value="1"/>
</dbReference>
<dbReference type="EMBL" id="JACHBG010000007">
    <property type="protein sequence ID" value="MBB6486038.1"/>
    <property type="molecule type" value="Genomic_DNA"/>
</dbReference>
<dbReference type="Gene3D" id="1.10.10.10">
    <property type="entry name" value="Winged helix-like DNA-binding domain superfamily/Winged helix DNA-binding domain"/>
    <property type="match status" value="1"/>
</dbReference>
<dbReference type="InterPro" id="IPR000524">
    <property type="entry name" value="Tscrpt_reg_HTH_GntR"/>
</dbReference>
<keyword evidence="3" id="KW-0804">Transcription</keyword>
<dbReference type="GO" id="GO:0003677">
    <property type="term" value="F:DNA binding"/>
    <property type="evidence" value="ECO:0007669"/>
    <property type="project" value="UniProtKB-KW"/>
</dbReference>
<evidence type="ECO:0000256" key="3">
    <source>
        <dbReference type="ARBA" id="ARBA00023163"/>
    </source>
</evidence>
<evidence type="ECO:0000313" key="5">
    <source>
        <dbReference type="EMBL" id="MBB6486038.1"/>
    </source>
</evidence>
<dbReference type="GO" id="GO:0003700">
    <property type="term" value="F:DNA-binding transcription factor activity"/>
    <property type="evidence" value="ECO:0007669"/>
    <property type="project" value="InterPro"/>
</dbReference>
<feature type="domain" description="HTH gntR-type" evidence="4">
    <location>
        <begin position="3"/>
        <end position="70"/>
    </location>
</feature>
<evidence type="ECO:0000256" key="2">
    <source>
        <dbReference type="ARBA" id="ARBA00023125"/>
    </source>
</evidence>
<protein>
    <submittedName>
        <fullName evidence="5">DNA-binding GntR family transcriptional regulator</fullName>
    </submittedName>
</protein>
<keyword evidence="1" id="KW-0805">Transcription regulation</keyword>
<dbReference type="PANTHER" id="PTHR43537:SF49">
    <property type="entry name" value="TRANSCRIPTIONAL REGULATORY PROTEIN"/>
    <property type="match status" value="1"/>
</dbReference>
<dbReference type="InterPro" id="IPR008920">
    <property type="entry name" value="TF_FadR/GntR_C"/>
</dbReference>
<organism evidence="5 6">
    <name type="scientific">Rhizobium lusitanum</name>
    <dbReference type="NCBI Taxonomy" id="293958"/>
    <lineage>
        <taxon>Bacteria</taxon>
        <taxon>Pseudomonadati</taxon>
        <taxon>Pseudomonadota</taxon>
        <taxon>Alphaproteobacteria</taxon>
        <taxon>Hyphomicrobiales</taxon>
        <taxon>Rhizobiaceae</taxon>
        <taxon>Rhizobium/Agrobacterium group</taxon>
        <taxon>Rhizobium</taxon>
    </lineage>
</organism>
<dbReference type="RefSeq" id="WP_184705655.1">
    <property type="nucleotide sequence ID" value="NZ_JACHBG010000007.1"/>
</dbReference>
<dbReference type="InterPro" id="IPR036388">
    <property type="entry name" value="WH-like_DNA-bd_sf"/>
</dbReference>
<keyword evidence="2 5" id="KW-0238">DNA-binding</keyword>